<evidence type="ECO:0000313" key="2">
    <source>
        <dbReference type="Proteomes" id="UP001152300"/>
    </source>
</evidence>
<name>A0A9X0ADU0_9HELO</name>
<protein>
    <submittedName>
        <fullName evidence="1">Uncharacterized protein</fullName>
    </submittedName>
</protein>
<proteinExistence type="predicted"/>
<dbReference type="Proteomes" id="UP001152300">
    <property type="component" value="Unassembled WGS sequence"/>
</dbReference>
<gene>
    <name evidence="1" type="ORF">OCU04_010005</name>
</gene>
<comment type="caution">
    <text evidence="1">The sequence shown here is derived from an EMBL/GenBank/DDBJ whole genome shotgun (WGS) entry which is preliminary data.</text>
</comment>
<organism evidence="1 2">
    <name type="scientific">Sclerotinia nivalis</name>
    <dbReference type="NCBI Taxonomy" id="352851"/>
    <lineage>
        <taxon>Eukaryota</taxon>
        <taxon>Fungi</taxon>
        <taxon>Dikarya</taxon>
        <taxon>Ascomycota</taxon>
        <taxon>Pezizomycotina</taxon>
        <taxon>Leotiomycetes</taxon>
        <taxon>Helotiales</taxon>
        <taxon>Sclerotiniaceae</taxon>
        <taxon>Sclerotinia</taxon>
    </lineage>
</organism>
<dbReference type="AlphaFoldDB" id="A0A9X0ADU0"/>
<dbReference type="OrthoDB" id="4424523at2759"/>
<dbReference type="EMBL" id="JAPEIS010000012">
    <property type="protein sequence ID" value="KAJ8060925.1"/>
    <property type="molecule type" value="Genomic_DNA"/>
</dbReference>
<accession>A0A9X0ADU0</accession>
<sequence length="326" mass="37310">MPEINDKAMTSPDTLSEVEVDIILFGVTWDPSEEHSGKRNLLWSMGLMDEEQQLFTRVRSTLANPYDSEILRIANKRGDDFAPVRRQRREQQVQEHRAAMAARRAAGRPKWVQEMLAAKLSHWGFVLFRTDYREGTDEKWRVFKGIYNMTAATVLRNCWCKSGGLNSTHRSVFISDPLMGGVDIDPLRQRFKTMRERREILNGRATDCFLVVDETILNHPVISSKTLYKPKTPGDLNPWESTLFLRAVDPDYSEPVPVTSEANTSGCPGDITIPLPKVFDWLYYWFMSKSENWATRYLNTKGGPADLMSPEAPYPAYRSGTEPLPQ</sequence>
<reference evidence="1" key="1">
    <citation type="submission" date="2022-11" db="EMBL/GenBank/DDBJ databases">
        <title>Genome Resource of Sclerotinia nivalis Strain SnTB1, a Plant Pathogen Isolated from American Ginseng.</title>
        <authorList>
            <person name="Fan S."/>
        </authorList>
    </citation>
    <scope>NUCLEOTIDE SEQUENCE</scope>
    <source>
        <strain evidence="1">SnTB1</strain>
    </source>
</reference>
<evidence type="ECO:0000313" key="1">
    <source>
        <dbReference type="EMBL" id="KAJ8060925.1"/>
    </source>
</evidence>
<keyword evidence="2" id="KW-1185">Reference proteome</keyword>